<dbReference type="InterPro" id="IPR029056">
    <property type="entry name" value="Ribokinase-like"/>
</dbReference>
<name>A0ABQ9BY23_9ROSI</name>
<proteinExistence type="predicted"/>
<reference evidence="2" key="2">
    <citation type="journal article" date="2023" name="Int. J. Mol. Sci.">
        <title>De Novo Assembly and Annotation of 11 Diverse Shrub Willow (Salix) Genomes Reveals Novel Gene Organization in Sex-Linked Regions.</title>
        <authorList>
            <person name="Hyden B."/>
            <person name="Feng K."/>
            <person name="Yates T.B."/>
            <person name="Jawdy S."/>
            <person name="Cereghino C."/>
            <person name="Smart L.B."/>
            <person name="Muchero W."/>
        </authorList>
    </citation>
    <scope>NUCLEOTIDE SEQUENCE</scope>
    <source>
        <tissue evidence="2">Shoot tip</tissue>
    </source>
</reference>
<comment type="caution">
    <text evidence="2">The sequence shown here is derived from an EMBL/GenBank/DDBJ whole genome shotgun (WGS) entry which is preliminary data.</text>
</comment>
<gene>
    <name evidence="2" type="ORF">OIU77_025952</name>
</gene>
<dbReference type="Proteomes" id="UP001141253">
    <property type="component" value="Chromosome 2"/>
</dbReference>
<sequence length="107" mass="11522">MTWENNCIGGPFVYIGCSLVLEVISFACRNTGKLAVTANMAIAAARLGLDCATIGHVGDEIYAQFLLDVLHEEGMSMAGMHVCEDDDIVDSSFASYETLLCWVLADP</sequence>
<dbReference type="Gene3D" id="3.40.1190.20">
    <property type="match status" value="1"/>
</dbReference>
<keyword evidence="3" id="KW-1185">Reference proteome</keyword>
<dbReference type="InterPro" id="IPR011611">
    <property type="entry name" value="PfkB_dom"/>
</dbReference>
<dbReference type="EMBL" id="JAPFFI010000006">
    <property type="protein sequence ID" value="KAJ6392092.1"/>
    <property type="molecule type" value="Genomic_DNA"/>
</dbReference>
<protein>
    <recommendedName>
        <fullName evidence="1">Carbohydrate kinase PfkB domain-containing protein</fullName>
    </recommendedName>
</protein>
<dbReference type="SUPFAM" id="SSF53613">
    <property type="entry name" value="Ribokinase-like"/>
    <property type="match status" value="1"/>
</dbReference>
<accession>A0ABQ9BY23</accession>
<evidence type="ECO:0000259" key="1">
    <source>
        <dbReference type="Pfam" id="PF00294"/>
    </source>
</evidence>
<organism evidence="2 3">
    <name type="scientific">Salix suchowensis</name>
    <dbReference type="NCBI Taxonomy" id="1278906"/>
    <lineage>
        <taxon>Eukaryota</taxon>
        <taxon>Viridiplantae</taxon>
        <taxon>Streptophyta</taxon>
        <taxon>Embryophyta</taxon>
        <taxon>Tracheophyta</taxon>
        <taxon>Spermatophyta</taxon>
        <taxon>Magnoliopsida</taxon>
        <taxon>eudicotyledons</taxon>
        <taxon>Gunneridae</taxon>
        <taxon>Pentapetalae</taxon>
        <taxon>rosids</taxon>
        <taxon>fabids</taxon>
        <taxon>Malpighiales</taxon>
        <taxon>Salicaceae</taxon>
        <taxon>Saliceae</taxon>
        <taxon>Salix</taxon>
    </lineage>
</organism>
<dbReference type="Pfam" id="PF00294">
    <property type="entry name" value="PfkB"/>
    <property type="match status" value="1"/>
</dbReference>
<feature type="domain" description="Carbohydrate kinase PfkB" evidence="1">
    <location>
        <begin position="37"/>
        <end position="85"/>
    </location>
</feature>
<reference evidence="2" key="1">
    <citation type="submission" date="2022-10" db="EMBL/GenBank/DDBJ databases">
        <authorList>
            <person name="Hyden B.L."/>
            <person name="Feng K."/>
            <person name="Yates T."/>
            <person name="Jawdy S."/>
            <person name="Smart L.B."/>
            <person name="Muchero W."/>
        </authorList>
    </citation>
    <scope>NUCLEOTIDE SEQUENCE</scope>
    <source>
        <tissue evidence="2">Shoot tip</tissue>
    </source>
</reference>
<evidence type="ECO:0000313" key="3">
    <source>
        <dbReference type="Proteomes" id="UP001141253"/>
    </source>
</evidence>
<dbReference type="PANTHER" id="PTHR47826">
    <property type="entry name" value="OS03G0164700 PROTEIN"/>
    <property type="match status" value="1"/>
</dbReference>
<dbReference type="PANTHER" id="PTHR47826:SF1">
    <property type="entry name" value="OS03G0164700 PROTEIN"/>
    <property type="match status" value="1"/>
</dbReference>
<evidence type="ECO:0000313" key="2">
    <source>
        <dbReference type="EMBL" id="KAJ6392092.1"/>
    </source>
</evidence>